<evidence type="ECO:0000313" key="1">
    <source>
        <dbReference type="EMBL" id="MTD02502.1"/>
    </source>
</evidence>
<sequence length="286" mass="31781">MTYAYHSNIRLGLVSLMVNQLDKMTDFYTKTIGFSILNQTNHKTVLTTDGQTAFLELVQSQSPRQITYGLYHTAILVPNRYDLGLALHHLISNGVPLEGAADHGYSEAIYLSDPEGNGIEIYRDKETSYWDIREDGRIIGVTEPMDAQSMLDSLSEIPAHFKLSEKTILGHVHLSVKDALSSSQLYQKVFDMGDKMTIPTASWIASGQYHHHLAFNHWAGPNLKAHPVGIPGLNFITIEFSDSILFAASLKKASLYGLPIVEKSENQFTLQDSDGIVTKVILVSKT</sequence>
<dbReference type="PANTHER" id="PTHR43279:SF1">
    <property type="entry name" value="CATECHOL-2,3-DIOXYGENASE"/>
    <property type="match status" value="1"/>
</dbReference>
<dbReference type="PROSITE" id="PS51819">
    <property type="entry name" value="VOC"/>
    <property type="match status" value="1"/>
</dbReference>
<dbReference type="EMBL" id="WLXI01000064">
    <property type="protein sequence ID" value="MTD02502.1"/>
    <property type="molecule type" value="Genomic_DNA"/>
</dbReference>
<dbReference type="Pfam" id="PF00903">
    <property type="entry name" value="Glyoxalase"/>
    <property type="match status" value="1"/>
</dbReference>
<dbReference type="AlphaFoldDB" id="A0A6L6GAW7"/>
<evidence type="ECO:0000313" key="2">
    <source>
        <dbReference type="Proteomes" id="UP000483839"/>
    </source>
</evidence>
<dbReference type="InterPro" id="IPR029068">
    <property type="entry name" value="Glyas_Bleomycin-R_OHBP_Dase"/>
</dbReference>
<gene>
    <name evidence="1" type="ORF">GKS16_09505</name>
</gene>
<comment type="caution">
    <text evidence="1">The sequence shown here is derived from an EMBL/GenBank/DDBJ whole genome shotgun (WGS) entry which is preliminary data.</text>
</comment>
<dbReference type="SUPFAM" id="SSF54593">
    <property type="entry name" value="Glyoxalase/Bleomycin resistance protein/Dihydroxybiphenyl dioxygenase"/>
    <property type="match status" value="2"/>
</dbReference>
<dbReference type="PANTHER" id="PTHR43279">
    <property type="entry name" value="CATECHOL-2,3-DIOXYGENASE"/>
    <property type="match status" value="1"/>
</dbReference>
<proteinExistence type="predicted"/>
<dbReference type="InterPro" id="IPR037523">
    <property type="entry name" value="VOC_core"/>
</dbReference>
<dbReference type="RefSeq" id="WP_154591139.1">
    <property type="nucleotide sequence ID" value="NZ_JADFAY010000003.1"/>
</dbReference>
<protein>
    <submittedName>
        <fullName evidence="1">VOC family protein</fullName>
    </submittedName>
</protein>
<organism evidence="1 2">
    <name type="scientific">Streptococcus uberis</name>
    <dbReference type="NCBI Taxonomy" id="1349"/>
    <lineage>
        <taxon>Bacteria</taxon>
        <taxon>Bacillati</taxon>
        <taxon>Bacillota</taxon>
        <taxon>Bacilli</taxon>
        <taxon>Lactobacillales</taxon>
        <taxon>Streptococcaceae</taxon>
        <taxon>Streptococcus</taxon>
    </lineage>
</organism>
<name>A0A6L6GAW7_STRUB</name>
<accession>A0A6L6GAW7</accession>
<dbReference type="Gene3D" id="3.10.180.10">
    <property type="entry name" value="2,3-Dihydroxybiphenyl 1,2-Dioxygenase, domain 1"/>
    <property type="match status" value="2"/>
</dbReference>
<reference evidence="1 2" key="1">
    <citation type="submission" date="2019-11" db="EMBL/GenBank/DDBJ databases">
        <title>Streptococcus uberis isolated from clinical mastitis cases on a southeastern Queensland dairy.</title>
        <authorList>
            <person name="Workentine M.L."/>
            <person name="Price R."/>
            <person name="Olchowy T."/>
        </authorList>
    </citation>
    <scope>NUCLEOTIDE SEQUENCE [LARGE SCALE GENOMIC DNA]</scope>
    <source>
        <strain evidence="1 2">OLC4459-A17</strain>
    </source>
</reference>
<dbReference type="Proteomes" id="UP000483839">
    <property type="component" value="Unassembled WGS sequence"/>
</dbReference>
<dbReference type="InterPro" id="IPR004360">
    <property type="entry name" value="Glyas_Fos-R_dOase_dom"/>
</dbReference>